<accession>A0A8E3YM82</accession>
<dbReference type="Proteomes" id="UP000824410">
    <property type="component" value="Unassembled WGS sequence"/>
</dbReference>
<proteinExistence type="predicted"/>
<reference evidence="1" key="1">
    <citation type="submission" date="2019-02" db="EMBL/GenBank/DDBJ databases">
        <title>Genomic characterization of isolates from hospital effluents in KZN, South Africa.</title>
        <authorList>
            <person name="Ntshobeni N."/>
            <person name="Allam M."/>
            <person name="Ismail A."/>
            <person name="Amoako D."/>
            <person name="Essack S."/>
            <person name="Chenia H."/>
        </authorList>
    </citation>
    <scope>NUCLEOTIDE SEQUENCE</scope>
    <source>
        <strain evidence="1">AFE97_S1</strain>
    </source>
</reference>
<dbReference type="AlphaFoldDB" id="A0A8E3YM82"/>
<protein>
    <submittedName>
        <fullName evidence="1">Uncharacterized protein</fullName>
    </submittedName>
</protein>
<evidence type="ECO:0000313" key="1">
    <source>
        <dbReference type="EMBL" id="MBX6982407.1"/>
    </source>
</evidence>
<evidence type="ECO:0000313" key="2">
    <source>
        <dbReference type="Proteomes" id="UP000824410"/>
    </source>
</evidence>
<gene>
    <name evidence="1" type="ORF">EX242_19380</name>
</gene>
<dbReference type="RefSeq" id="WP_129466903.1">
    <property type="nucleotide sequence ID" value="NZ_ABEXNG020000172.1"/>
</dbReference>
<sequence>MKIPPSVKETSQERVLIKKRALSASQYQKNVIQYAQSKANDYYQQAVSEKESIYQTAYQQGYNDGAKQLLADFIESLNNSEIALQKRLSQSAEQLETLLVKLFSDPRIKDIVADYFLHQQENPCNINLHLPADMQPFLKEQHSGIQVQTNTSSTTIALEVDNKICYFSPSIAAKNTLPQIFSVANRCQIIEKRKKAYQALITLLNIHRGEHDSISK</sequence>
<name>A0A8E3YM82_PRORE</name>
<organism evidence="1 2">
    <name type="scientific">Providencia rettgeri</name>
    <dbReference type="NCBI Taxonomy" id="587"/>
    <lineage>
        <taxon>Bacteria</taxon>
        <taxon>Pseudomonadati</taxon>
        <taxon>Pseudomonadota</taxon>
        <taxon>Gammaproteobacteria</taxon>
        <taxon>Enterobacterales</taxon>
        <taxon>Morganellaceae</taxon>
        <taxon>Providencia</taxon>
    </lineage>
</organism>
<comment type="caution">
    <text evidence="1">The sequence shown here is derived from an EMBL/GenBank/DDBJ whole genome shotgun (WGS) entry which is preliminary data.</text>
</comment>
<dbReference type="EMBL" id="SHDO01000027">
    <property type="protein sequence ID" value="MBX6982407.1"/>
    <property type="molecule type" value="Genomic_DNA"/>
</dbReference>